<dbReference type="EMBL" id="GGEC01011105">
    <property type="protein sequence ID" value="MBW91588.1"/>
    <property type="molecule type" value="Transcribed_RNA"/>
</dbReference>
<reference evidence="1" key="1">
    <citation type="submission" date="2018-02" db="EMBL/GenBank/DDBJ databases">
        <title>Rhizophora mucronata_Transcriptome.</title>
        <authorList>
            <person name="Meera S.P."/>
            <person name="Sreeshan A."/>
            <person name="Augustine A."/>
        </authorList>
    </citation>
    <scope>NUCLEOTIDE SEQUENCE</scope>
    <source>
        <tissue evidence="1">Leaf</tissue>
    </source>
</reference>
<proteinExistence type="predicted"/>
<protein>
    <submittedName>
        <fullName evidence="1">Uncharacterized protein</fullName>
    </submittedName>
</protein>
<dbReference type="AlphaFoldDB" id="A0A2P2JDR2"/>
<sequence>MKAHYHKRKNEIQGNILISYIRKCHSFKTDTFTSNF</sequence>
<accession>A0A2P2JDR2</accession>
<name>A0A2P2JDR2_RHIMU</name>
<evidence type="ECO:0000313" key="1">
    <source>
        <dbReference type="EMBL" id="MBW91588.1"/>
    </source>
</evidence>
<organism evidence="1">
    <name type="scientific">Rhizophora mucronata</name>
    <name type="common">Asiatic mangrove</name>
    <dbReference type="NCBI Taxonomy" id="61149"/>
    <lineage>
        <taxon>Eukaryota</taxon>
        <taxon>Viridiplantae</taxon>
        <taxon>Streptophyta</taxon>
        <taxon>Embryophyta</taxon>
        <taxon>Tracheophyta</taxon>
        <taxon>Spermatophyta</taxon>
        <taxon>Magnoliopsida</taxon>
        <taxon>eudicotyledons</taxon>
        <taxon>Gunneridae</taxon>
        <taxon>Pentapetalae</taxon>
        <taxon>rosids</taxon>
        <taxon>fabids</taxon>
        <taxon>Malpighiales</taxon>
        <taxon>Rhizophoraceae</taxon>
        <taxon>Rhizophora</taxon>
    </lineage>
</organism>